<proteinExistence type="predicted"/>
<evidence type="ECO:0000313" key="2">
    <source>
        <dbReference type="EMBL" id="PHM54929.1"/>
    </source>
</evidence>
<accession>A0A2G0Q6T0</accession>
<feature type="domain" description="Dyp-type peroxidase N-terminal" evidence="1">
    <location>
        <begin position="5"/>
        <end position="71"/>
    </location>
</feature>
<name>A0A2G0Q6T0_XENHO</name>
<keyword evidence="2" id="KW-0560">Oxidoreductase</keyword>
<comment type="caution">
    <text evidence="2">The sequence shown here is derived from an EMBL/GenBank/DDBJ whole genome shotgun (WGS) entry which is preliminary data.</text>
</comment>
<dbReference type="SUPFAM" id="SSF54909">
    <property type="entry name" value="Dimeric alpha+beta barrel"/>
    <property type="match status" value="1"/>
</dbReference>
<dbReference type="Pfam" id="PF04261">
    <property type="entry name" value="Dyp_perox_N"/>
    <property type="match status" value="1"/>
</dbReference>
<organism evidence="2 3">
    <name type="scientific">Xenorhabdus hominickii</name>
    <dbReference type="NCBI Taxonomy" id="351679"/>
    <lineage>
        <taxon>Bacteria</taxon>
        <taxon>Pseudomonadati</taxon>
        <taxon>Pseudomonadota</taxon>
        <taxon>Gammaproteobacteria</taxon>
        <taxon>Enterobacterales</taxon>
        <taxon>Morganellaceae</taxon>
        <taxon>Xenorhabdus</taxon>
    </lineage>
</organism>
<protein>
    <submittedName>
        <fullName evidence="2">Putative deferrochelatase/peroxidase YfeX</fullName>
        <ecNumber evidence="2">1.11.1.-</ecNumber>
    </submittedName>
</protein>
<reference evidence="2 3" key="1">
    <citation type="journal article" date="2017" name="Nat. Microbiol.">
        <title>Natural product diversity associated with the nematode symbionts Photorhabdus and Xenorhabdus.</title>
        <authorList>
            <person name="Tobias N.J."/>
            <person name="Wolff H."/>
            <person name="Djahanschiri B."/>
            <person name="Grundmann F."/>
            <person name="Kronenwerth M."/>
            <person name="Shi Y.M."/>
            <person name="Simonyi S."/>
            <person name="Grun P."/>
            <person name="Shapiro-Ilan D."/>
            <person name="Pidot S.J."/>
            <person name="Stinear T.P."/>
            <person name="Ebersberger I."/>
            <person name="Bode H.B."/>
        </authorList>
    </citation>
    <scope>NUCLEOTIDE SEQUENCE [LARGE SCALE GENOMIC DNA]</scope>
    <source>
        <strain evidence="2 3">DSM 17903</strain>
    </source>
</reference>
<sequence>MTYAQSGILLEHSCFGIFIEALIQRTELEAVRKGCKVFCQALSELQAQFPDAKLGAVVAFGSEVWQILSNGAVRQNSSLFNH</sequence>
<dbReference type="Proteomes" id="UP000225433">
    <property type="component" value="Unassembled WGS sequence"/>
</dbReference>
<keyword evidence="2" id="KW-0575">Peroxidase</keyword>
<dbReference type="AlphaFoldDB" id="A0A2G0Q6T0"/>
<evidence type="ECO:0000259" key="1">
    <source>
        <dbReference type="Pfam" id="PF04261"/>
    </source>
</evidence>
<evidence type="ECO:0000313" key="3">
    <source>
        <dbReference type="Proteomes" id="UP000225433"/>
    </source>
</evidence>
<dbReference type="GO" id="GO:0004601">
    <property type="term" value="F:peroxidase activity"/>
    <property type="evidence" value="ECO:0007669"/>
    <property type="project" value="UniProtKB-KW"/>
</dbReference>
<dbReference type="EMBL" id="NJAI01000004">
    <property type="protein sequence ID" value="PHM54929.1"/>
    <property type="molecule type" value="Genomic_DNA"/>
</dbReference>
<dbReference type="InterPro" id="IPR048327">
    <property type="entry name" value="Dyp_perox_N"/>
</dbReference>
<dbReference type="EC" id="1.11.1.-" evidence="2"/>
<dbReference type="InterPro" id="IPR011008">
    <property type="entry name" value="Dimeric_a/b-barrel"/>
</dbReference>
<gene>
    <name evidence="2" type="primary">yfeX</name>
    <name evidence="2" type="ORF">Xhom_02897</name>
</gene>